<evidence type="ECO:0000256" key="4">
    <source>
        <dbReference type="ARBA" id="ARBA00022692"/>
    </source>
</evidence>
<feature type="transmembrane region" description="Helical" evidence="7">
    <location>
        <begin position="353"/>
        <end position="376"/>
    </location>
</feature>
<feature type="transmembrane region" description="Helical" evidence="7">
    <location>
        <begin position="70"/>
        <end position="89"/>
    </location>
</feature>
<dbReference type="STRING" id="47500.AF333_11540"/>
<dbReference type="InterPro" id="IPR036259">
    <property type="entry name" value="MFS_trans_sf"/>
</dbReference>
<dbReference type="GO" id="GO:0005886">
    <property type="term" value="C:plasma membrane"/>
    <property type="evidence" value="ECO:0007669"/>
    <property type="project" value="UniProtKB-SubCell"/>
</dbReference>
<keyword evidence="4 7" id="KW-0812">Transmembrane</keyword>
<dbReference type="Pfam" id="PF07690">
    <property type="entry name" value="MFS_1"/>
    <property type="match status" value="1"/>
</dbReference>
<evidence type="ECO:0000256" key="1">
    <source>
        <dbReference type="ARBA" id="ARBA00004651"/>
    </source>
</evidence>
<dbReference type="SUPFAM" id="SSF103473">
    <property type="entry name" value="MFS general substrate transporter"/>
    <property type="match status" value="1"/>
</dbReference>
<evidence type="ECO:0000256" key="7">
    <source>
        <dbReference type="SAM" id="Phobius"/>
    </source>
</evidence>
<dbReference type="RefSeq" id="WP_043064439.1">
    <property type="nucleotide sequence ID" value="NZ_BJOA01000150.1"/>
</dbReference>
<dbReference type="PANTHER" id="PTHR43124:SF10">
    <property type="entry name" value="PURINE EFFLUX PUMP PBUE"/>
    <property type="match status" value="1"/>
</dbReference>
<protein>
    <submittedName>
        <fullName evidence="10">MFS transporter, DHA1 family, putative efflux transporter</fullName>
    </submittedName>
    <submittedName>
        <fullName evidence="9">Major facilitator transporter</fullName>
    </submittedName>
</protein>
<keyword evidence="5 7" id="KW-1133">Transmembrane helix</keyword>
<evidence type="ECO:0000256" key="3">
    <source>
        <dbReference type="ARBA" id="ARBA00022475"/>
    </source>
</evidence>
<keyword evidence="6 7" id="KW-0472">Membrane</keyword>
<keyword evidence="11" id="KW-1185">Reference proteome</keyword>
<sequence>MDFRVYILAITSFVVGMVELIVGGIMDVISKDLQVTVSMTGQLITVFSVVFALSAPILLTITSKVERKKLYILTLFVFFIGNVISSVSPNYSTLLFARILSAASCSLIVVLSLTIATSIVKSNYKARAIGMIYMGISGSLVFGVPLGTMLGNMYGWRSPFILISILTLISMLIAYFFLSEIPPKRTVPLRQQLLSLKGSKLISAQLISVFMLTGHVTFYAYLTPFLKTQLGLGPTWISMVYFIFGIAAVMGGGIGGLVSDKWGSTRSILIITALFSVVMFLLPVVTFSFYLFLVVLFLWSMLSWTITPAQQNYLIQIAPESADIQQSFNNSALHLGIALGSALGGMVVENYSILYNAWVGSLCVLLAFLCAVFSLTRPMIAGVKGS</sequence>
<comment type="subcellular location">
    <subcellularLocation>
        <location evidence="1">Cell membrane</location>
        <topology evidence="1">Multi-pass membrane protein</topology>
    </subcellularLocation>
</comment>
<evidence type="ECO:0000313" key="12">
    <source>
        <dbReference type="Proteomes" id="UP000182836"/>
    </source>
</evidence>
<dbReference type="InterPro" id="IPR020846">
    <property type="entry name" value="MFS_dom"/>
</dbReference>
<feature type="transmembrane region" description="Helical" evidence="7">
    <location>
        <begin position="132"/>
        <end position="154"/>
    </location>
</feature>
<dbReference type="InterPro" id="IPR050189">
    <property type="entry name" value="MFS_Efflux_Transporters"/>
</dbReference>
<feature type="transmembrane region" description="Helical" evidence="7">
    <location>
        <begin position="234"/>
        <end position="258"/>
    </location>
</feature>
<dbReference type="CDD" id="cd17324">
    <property type="entry name" value="MFS_NepI_like"/>
    <property type="match status" value="1"/>
</dbReference>
<evidence type="ECO:0000313" key="10">
    <source>
        <dbReference type="EMBL" id="SDJ20374.1"/>
    </source>
</evidence>
<keyword evidence="2" id="KW-0813">Transport</keyword>
<dbReference type="GeneID" id="42305815"/>
<evidence type="ECO:0000313" key="11">
    <source>
        <dbReference type="Proteomes" id="UP000037269"/>
    </source>
</evidence>
<reference evidence="9 11" key="1">
    <citation type="submission" date="2015-07" db="EMBL/GenBank/DDBJ databases">
        <title>Fjat-14205 dsm 2895.</title>
        <authorList>
            <person name="Liu B."/>
            <person name="Wang J."/>
            <person name="Zhu Y."/>
            <person name="Liu G."/>
            <person name="Chen Q."/>
            <person name="Chen Z."/>
            <person name="Lan J."/>
            <person name="Che J."/>
            <person name="Ge C."/>
            <person name="Shi H."/>
            <person name="Pan Z."/>
            <person name="Liu X."/>
        </authorList>
    </citation>
    <scope>NUCLEOTIDE SEQUENCE [LARGE SCALE GENOMIC DNA]</scope>
    <source>
        <strain evidence="9 11">DSM 2895</strain>
    </source>
</reference>
<feature type="transmembrane region" description="Helical" evidence="7">
    <location>
        <begin position="7"/>
        <end position="29"/>
    </location>
</feature>
<feature type="transmembrane region" description="Helical" evidence="7">
    <location>
        <begin position="160"/>
        <end position="178"/>
    </location>
</feature>
<evidence type="ECO:0000256" key="5">
    <source>
        <dbReference type="ARBA" id="ARBA00022989"/>
    </source>
</evidence>
<feature type="domain" description="Major facilitator superfamily (MFS) profile" evidence="8">
    <location>
        <begin position="4"/>
        <end position="379"/>
    </location>
</feature>
<gene>
    <name evidence="9" type="ORF">AF333_11540</name>
    <name evidence="10" type="ORF">SAMN04487909_113136</name>
</gene>
<evidence type="ECO:0000256" key="6">
    <source>
        <dbReference type="ARBA" id="ARBA00023136"/>
    </source>
</evidence>
<dbReference type="EMBL" id="FNED01000013">
    <property type="protein sequence ID" value="SDJ20374.1"/>
    <property type="molecule type" value="Genomic_DNA"/>
</dbReference>
<feature type="transmembrane region" description="Helical" evidence="7">
    <location>
        <begin position="199"/>
        <end position="222"/>
    </location>
</feature>
<evidence type="ECO:0000256" key="2">
    <source>
        <dbReference type="ARBA" id="ARBA00022448"/>
    </source>
</evidence>
<dbReference type="Proteomes" id="UP000182836">
    <property type="component" value="Unassembled WGS sequence"/>
</dbReference>
<dbReference type="EMBL" id="LGUG01000004">
    <property type="protein sequence ID" value="KON96026.1"/>
    <property type="molecule type" value="Genomic_DNA"/>
</dbReference>
<evidence type="ECO:0000259" key="8">
    <source>
        <dbReference type="PROSITE" id="PS50850"/>
    </source>
</evidence>
<evidence type="ECO:0000313" key="9">
    <source>
        <dbReference type="EMBL" id="KON96026.1"/>
    </source>
</evidence>
<keyword evidence="3" id="KW-1003">Cell membrane</keyword>
<dbReference type="InterPro" id="IPR011701">
    <property type="entry name" value="MFS"/>
</dbReference>
<name>A0A0D1WBP3_ANEMI</name>
<accession>A0A0D1WBP3</accession>
<dbReference type="PATRIC" id="fig|47500.12.peg.4714"/>
<dbReference type="GO" id="GO:0022857">
    <property type="term" value="F:transmembrane transporter activity"/>
    <property type="evidence" value="ECO:0007669"/>
    <property type="project" value="InterPro"/>
</dbReference>
<dbReference type="Gene3D" id="1.20.1250.20">
    <property type="entry name" value="MFS general substrate transporter like domains"/>
    <property type="match status" value="2"/>
</dbReference>
<organism evidence="9 11">
    <name type="scientific">Aneurinibacillus migulanus</name>
    <name type="common">Bacillus migulanus</name>
    <dbReference type="NCBI Taxonomy" id="47500"/>
    <lineage>
        <taxon>Bacteria</taxon>
        <taxon>Bacillati</taxon>
        <taxon>Bacillota</taxon>
        <taxon>Bacilli</taxon>
        <taxon>Bacillales</taxon>
        <taxon>Paenibacillaceae</taxon>
        <taxon>Aneurinibacillus group</taxon>
        <taxon>Aneurinibacillus</taxon>
    </lineage>
</organism>
<feature type="transmembrane region" description="Helical" evidence="7">
    <location>
        <begin position="270"/>
        <end position="299"/>
    </location>
</feature>
<feature type="transmembrane region" description="Helical" evidence="7">
    <location>
        <begin position="95"/>
        <end position="120"/>
    </location>
</feature>
<feature type="transmembrane region" description="Helical" evidence="7">
    <location>
        <begin position="41"/>
        <end position="61"/>
    </location>
</feature>
<reference evidence="10 12" key="2">
    <citation type="submission" date="2016-10" db="EMBL/GenBank/DDBJ databases">
        <authorList>
            <person name="de Groot N.N."/>
        </authorList>
    </citation>
    <scope>NUCLEOTIDE SEQUENCE [LARGE SCALE GENOMIC DNA]</scope>
    <source>
        <strain evidence="10 12">DSM 2895</strain>
    </source>
</reference>
<dbReference type="PROSITE" id="PS50850">
    <property type="entry name" value="MFS"/>
    <property type="match status" value="1"/>
</dbReference>
<dbReference type="AlphaFoldDB" id="A0A0D1WBP3"/>
<proteinExistence type="predicted"/>
<dbReference type="Proteomes" id="UP000037269">
    <property type="component" value="Unassembled WGS sequence"/>
</dbReference>
<dbReference type="OrthoDB" id="2727100at2"/>
<dbReference type="PANTHER" id="PTHR43124">
    <property type="entry name" value="PURINE EFFLUX PUMP PBUE"/>
    <property type="match status" value="1"/>
</dbReference>